<evidence type="ECO:0000313" key="3">
    <source>
        <dbReference type="Proteomes" id="UP000521676"/>
    </source>
</evidence>
<accession>A0A8T7LSY2</accession>
<evidence type="ECO:0000313" key="2">
    <source>
        <dbReference type="EMBL" id="NWJ45138.1"/>
    </source>
</evidence>
<feature type="transmembrane region" description="Helical" evidence="1">
    <location>
        <begin position="70"/>
        <end position="97"/>
    </location>
</feature>
<keyword evidence="1" id="KW-0472">Membrane</keyword>
<comment type="caution">
    <text evidence="2">The sequence shown here is derived from an EMBL/GenBank/DDBJ whole genome shotgun (WGS) entry which is preliminary data.</text>
</comment>
<feature type="transmembrane region" description="Helical" evidence="1">
    <location>
        <begin position="36"/>
        <end position="58"/>
    </location>
</feature>
<gene>
    <name evidence="2" type="ORF">HXX08_04585</name>
</gene>
<reference evidence="2 3" key="1">
    <citation type="submission" date="2020-06" db="EMBL/GenBank/DDBJ databases">
        <title>Anoxygenic phototrophic Chloroflexota member uses a Type I reaction center.</title>
        <authorList>
            <person name="Tsuji J.M."/>
            <person name="Shaw N.A."/>
            <person name="Nagashima S."/>
            <person name="Venkiteswaran J."/>
            <person name="Schiff S.L."/>
            <person name="Hanada S."/>
            <person name="Tank M."/>
            <person name="Neufeld J.D."/>
        </authorList>
    </citation>
    <scope>NUCLEOTIDE SEQUENCE [LARGE SCALE GENOMIC DNA]</scope>
    <source>
        <strain evidence="2">L227-S17</strain>
    </source>
</reference>
<dbReference type="EMBL" id="JACATZ010000001">
    <property type="protein sequence ID" value="NWJ45138.1"/>
    <property type="molecule type" value="Genomic_DNA"/>
</dbReference>
<organism evidence="2 3">
    <name type="scientific">Candidatus Chlorohelix allophototropha</name>
    <dbReference type="NCBI Taxonomy" id="3003348"/>
    <lineage>
        <taxon>Bacteria</taxon>
        <taxon>Bacillati</taxon>
        <taxon>Chloroflexota</taxon>
        <taxon>Chloroflexia</taxon>
        <taxon>Candidatus Chloroheliales</taxon>
        <taxon>Candidatus Chloroheliaceae</taxon>
        <taxon>Candidatus Chlorohelix</taxon>
    </lineage>
</organism>
<dbReference type="AlphaFoldDB" id="A0A8T7LSY2"/>
<keyword evidence="1" id="KW-0812">Transmembrane</keyword>
<keyword evidence="1" id="KW-1133">Transmembrane helix</keyword>
<name>A0A8T7LSY2_9CHLR</name>
<dbReference type="Proteomes" id="UP000521676">
    <property type="component" value="Unassembled WGS sequence"/>
</dbReference>
<evidence type="ECO:0000256" key="1">
    <source>
        <dbReference type="SAM" id="Phobius"/>
    </source>
</evidence>
<sequence length="120" mass="12650">MEARKKMELADSPIANGKLAQDIASKIGKKSKKHSILSIGSYNSILSIGSFNSVLSIGSSNSILSIGSSFSLLSLTSIASFGSILSFASFLSFFSALSTRGIASFRNSPLKRSESHGKQN</sequence>
<protein>
    <submittedName>
        <fullName evidence="2">Uncharacterized protein</fullName>
    </submittedName>
</protein>
<proteinExistence type="predicted"/>